<reference evidence="8" key="1">
    <citation type="journal article" date="2014" name="Int. J. Syst. Evol. Microbiol.">
        <title>Complete genome sequence of Corynebacterium casei LMG S-19264T (=DSM 44701T), isolated from a smear-ripened cheese.</title>
        <authorList>
            <consortium name="US DOE Joint Genome Institute (JGI-PGF)"/>
            <person name="Walter F."/>
            <person name="Albersmeier A."/>
            <person name="Kalinowski J."/>
            <person name="Ruckert C."/>
        </authorList>
    </citation>
    <scope>NUCLEOTIDE SEQUENCE</scope>
    <source>
        <strain evidence="8">KCTC 23714</strain>
    </source>
</reference>
<proteinExistence type="inferred from homology"/>
<evidence type="ECO:0000256" key="1">
    <source>
        <dbReference type="ARBA" id="ARBA00004196"/>
    </source>
</evidence>
<dbReference type="GO" id="GO:0015562">
    <property type="term" value="F:efflux transmembrane transporter activity"/>
    <property type="evidence" value="ECO:0007669"/>
    <property type="project" value="InterPro"/>
</dbReference>
<evidence type="ECO:0000256" key="5">
    <source>
        <dbReference type="SAM" id="Phobius"/>
    </source>
</evidence>
<gene>
    <name evidence="8" type="ORF">GCM10011452_31740</name>
</gene>
<feature type="domain" description="CusB-like beta-barrel" evidence="7">
    <location>
        <begin position="239"/>
        <end position="313"/>
    </location>
</feature>
<dbReference type="Gene3D" id="2.40.50.100">
    <property type="match status" value="1"/>
</dbReference>
<dbReference type="EMBL" id="BMYQ01000012">
    <property type="protein sequence ID" value="GGW40910.1"/>
    <property type="molecule type" value="Genomic_DNA"/>
</dbReference>
<comment type="subcellular location">
    <subcellularLocation>
        <location evidence="1">Cell envelope</location>
    </subcellularLocation>
</comment>
<evidence type="ECO:0000256" key="3">
    <source>
        <dbReference type="ARBA" id="ARBA00023054"/>
    </source>
</evidence>
<dbReference type="InterPro" id="IPR006143">
    <property type="entry name" value="RND_pump_MFP"/>
</dbReference>
<organism evidence="8 9">
    <name type="scientific">Gemmobacter lanyuensis</name>
    <dbReference type="NCBI Taxonomy" id="1054497"/>
    <lineage>
        <taxon>Bacteria</taxon>
        <taxon>Pseudomonadati</taxon>
        <taxon>Pseudomonadota</taxon>
        <taxon>Alphaproteobacteria</taxon>
        <taxon>Rhodobacterales</taxon>
        <taxon>Paracoccaceae</taxon>
        <taxon>Gemmobacter</taxon>
    </lineage>
</organism>
<dbReference type="Proteomes" id="UP000628984">
    <property type="component" value="Unassembled WGS sequence"/>
</dbReference>
<evidence type="ECO:0000259" key="7">
    <source>
        <dbReference type="Pfam" id="PF25954"/>
    </source>
</evidence>
<evidence type="ECO:0000256" key="4">
    <source>
        <dbReference type="SAM" id="Coils"/>
    </source>
</evidence>
<keyword evidence="5" id="KW-0472">Membrane</keyword>
<keyword evidence="9" id="KW-1185">Reference proteome</keyword>
<dbReference type="AlphaFoldDB" id="A0A918J002"/>
<accession>A0A918J002</accession>
<dbReference type="Pfam" id="PF25954">
    <property type="entry name" value="Beta-barrel_RND_2"/>
    <property type="match status" value="1"/>
</dbReference>
<feature type="transmembrane region" description="Helical" evidence="5">
    <location>
        <begin position="21"/>
        <end position="39"/>
    </location>
</feature>
<name>A0A918J002_9RHOB</name>
<keyword evidence="5" id="KW-0812">Transmembrane</keyword>
<evidence type="ECO:0000313" key="8">
    <source>
        <dbReference type="EMBL" id="GGW40910.1"/>
    </source>
</evidence>
<protein>
    <submittedName>
        <fullName evidence="8">Hemolysin secretion protein D</fullName>
    </submittedName>
</protein>
<dbReference type="Gene3D" id="2.40.30.170">
    <property type="match status" value="1"/>
</dbReference>
<comment type="similarity">
    <text evidence="2">Belongs to the membrane fusion protein (MFP) (TC 8.A.1) family.</text>
</comment>
<dbReference type="PANTHER" id="PTHR32347:SF14">
    <property type="entry name" value="EFFLUX SYSTEM COMPONENT YKNX-RELATED"/>
    <property type="match status" value="1"/>
</dbReference>
<dbReference type="RefSeq" id="WP_189634855.1">
    <property type="nucleotide sequence ID" value="NZ_BMYQ01000012.1"/>
</dbReference>
<reference evidence="8" key="2">
    <citation type="submission" date="2020-09" db="EMBL/GenBank/DDBJ databases">
        <authorList>
            <person name="Sun Q."/>
            <person name="Kim S."/>
        </authorList>
    </citation>
    <scope>NUCLEOTIDE SEQUENCE</scope>
    <source>
        <strain evidence="8">KCTC 23714</strain>
    </source>
</reference>
<dbReference type="PANTHER" id="PTHR32347">
    <property type="entry name" value="EFFLUX SYSTEM COMPONENT YKNX-RELATED"/>
    <property type="match status" value="1"/>
</dbReference>
<dbReference type="GO" id="GO:0030313">
    <property type="term" value="C:cell envelope"/>
    <property type="evidence" value="ECO:0007669"/>
    <property type="project" value="UniProtKB-SubCell"/>
</dbReference>
<dbReference type="Gene3D" id="1.10.287.470">
    <property type="entry name" value="Helix hairpin bin"/>
    <property type="match status" value="1"/>
</dbReference>
<keyword evidence="5" id="KW-1133">Transmembrane helix</keyword>
<feature type="coiled-coil region" evidence="4">
    <location>
        <begin position="107"/>
        <end position="179"/>
    </location>
</feature>
<evidence type="ECO:0000259" key="6">
    <source>
        <dbReference type="Pfam" id="PF25917"/>
    </source>
</evidence>
<dbReference type="FunFam" id="2.40.30.170:FF:000010">
    <property type="entry name" value="Efflux RND transporter periplasmic adaptor subunit"/>
    <property type="match status" value="1"/>
</dbReference>
<dbReference type="InterPro" id="IPR058625">
    <property type="entry name" value="MdtA-like_BSH"/>
</dbReference>
<dbReference type="InterPro" id="IPR058792">
    <property type="entry name" value="Beta-barrel_RND_2"/>
</dbReference>
<dbReference type="Pfam" id="PF25917">
    <property type="entry name" value="BSH_RND"/>
    <property type="match status" value="1"/>
</dbReference>
<sequence>MSDQPEMQKILLAARPGKGRWIWGLLACGAGVLVAFWLFSGSDSPQISYETAPASRATLTVIVTATGTVQPTTEVEVSSELSGTLAEVAVDYNDRVEVGQMLARLDSRKMEAQVANAEAALARARAQVTQAEATVRQADAELTRARALDRRGITSQSNLETAEAEDDRARAALESARADLTLAMANLALEEADLDKAQIRSPIRGIVLERTAEPGQIVASSLNAPVLFTLAEDLSRMELQVDIDEADIGQVSVGDPALFTVEAWRGQSFPARIIQLRYAPEETDGVVTYKAVLSVDNSNGKLRPGMTATAEITVETVTDALTVPNAALRYAPPPVATPTESSGGGLIGLLIPDRPNSDSGLATGRSVWVLRDGAPVEVAVTVGASDGTRTEIRDSTLAAGDAVIIDQRTGE</sequence>
<feature type="domain" description="Multidrug resistance protein MdtA-like barrel-sandwich hybrid" evidence="6">
    <location>
        <begin position="74"/>
        <end position="227"/>
    </location>
</feature>
<dbReference type="GO" id="GO:0016020">
    <property type="term" value="C:membrane"/>
    <property type="evidence" value="ECO:0007669"/>
    <property type="project" value="InterPro"/>
</dbReference>
<dbReference type="SUPFAM" id="SSF111369">
    <property type="entry name" value="HlyD-like secretion proteins"/>
    <property type="match status" value="1"/>
</dbReference>
<dbReference type="NCBIfam" id="TIGR01730">
    <property type="entry name" value="RND_mfp"/>
    <property type="match status" value="1"/>
</dbReference>
<comment type="caution">
    <text evidence="8">The sequence shown here is derived from an EMBL/GenBank/DDBJ whole genome shotgun (WGS) entry which is preliminary data.</text>
</comment>
<dbReference type="InterPro" id="IPR050465">
    <property type="entry name" value="UPF0194_transport"/>
</dbReference>
<keyword evidence="3 4" id="KW-0175">Coiled coil</keyword>
<evidence type="ECO:0000256" key="2">
    <source>
        <dbReference type="ARBA" id="ARBA00009477"/>
    </source>
</evidence>
<evidence type="ECO:0000313" key="9">
    <source>
        <dbReference type="Proteomes" id="UP000628984"/>
    </source>
</evidence>